<reference evidence="1 2" key="1">
    <citation type="submission" date="2015-07" db="EMBL/GenBank/DDBJ databases">
        <title>High-quality genome of monoxenous trypanosomatid Leptomonas pyrrhocoris.</title>
        <authorList>
            <person name="Flegontov P."/>
            <person name="Butenko A."/>
            <person name="Firsov S."/>
            <person name="Vlcek C."/>
            <person name="Logacheva M.D."/>
            <person name="Field M."/>
            <person name="Filatov D."/>
            <person name="Flegontova O."/>
            <person name="Gerasimov E."/>
            <person name="Jackson A.P."/>
            <person name="Kelly S."/>
            <person name="Opperdoes F."/>
            <person name="O'Reilly A."/>
            <person name="Votypka J."/>
            <person name="Yurchenko V."/>
            <person name="Lukes J."/>
        </authorList>
    </citation>
    <scope>NUCLEOTIDE SEQUENCE [LARGE SCALE GENOMIC DNA]</scope>
    <source>
        <strain evidence="1">H10</strain>
    </source>
</reference>
<dbReference type="RefSeq" id="XP_015663046.1">
    <property type="nucleotide sequence ID" value="XM_015797526.1"/>
</dbReference>
<dbReference type="VEuPathDB" id="TriTrypDB:LpyrH10_02_1080"/>
<organism evidence="1 2">
    <name type="scientific">Leptomonas pyrrhocoris</name>
    <name type="common">Firebug parasite</name>
    <dbReference type="NCBI Taxonomy" id="157538"/>
    <lineage>
        <taxon>Eukaryota</taxon>
        <taxon>Discoba</taxon>
        <taxon>Euglenozoa</taxon>
        <taxon>Kinetoplastea</taxon>
        <taxon>Metakinetoplastina</taxon>
        <taxon>Trypanosomatida</taxon>
        <taxon>Trypanosomatidae</taxon>
        <taxon>Leishmaniinae</taxon>
        <taxon>Leptomonas</taxon>
    </lineage>
</organism>
<dbReference type="EMBL" id="LGTL01000002">
    <property type="protein sequence ID" value="KPA84607.1"/>
    <property type="molecule type" value="Genomic_DNA"/>
</dbReference>
<evidence type="ECO:0000313" key="2">
    <source>
        <dbReference type="Proteomes" id="UP000037923"/>
    </source>
</evidence>
<keyword evidence="2" id="KW-1185">Reference proteome</keyword>
<comment type="caution">
    <text evidence="1">The sequence shown here is derived from an EMBL/GenBank/DDBJ whole genome shotgun (WGS) entry which is preliminary data.</text>
</comment>
<protein>
    <submittedName>
        <fullName evidence="1">Uncharacterized protein</fullName>
    </submittedName>
</protein>
<dbReference type="AlphaFoldDB" id="A0A0N0DYV9"/>
<sequence length="289" mass="31236">MPVFDGVDLPFADEAPSSASSSSVRQLALAREVVLAELKNNAEAASIWEEASAKSLLEQERNAALYRSFIAELRQRCSLEGLSSFSPISGSVRPSRAVSSTGPLDLVTVAAPPVALQKRVGEGEEATSNGGLHDVGVNLMAEEETPLLQSSAHVSQVSSVGDSATWTPQQAASQSSLDGVFFEALLSQQLNLSLSMSCADPSETLEEMLRNVHRVEKTVREETSLLEYVNAARFAEQRAYKRRRTELESQVTKSHAKVASLEKLLNVGASDVFPKAPNAAERLRLRLLE</sequence>
<evidence type="ECO:0000313" key="1">
    <source>
        <dbReference type="EMBL" id="KPA84608.1"/>
    </source>
</evidence>
<gene>
    <name evidence="1" type="ORF">ABB37_01134</name>
</gene>
<dbReference type="Proteomes" id="UP000037923">
    <property type="component" value="Unassembled WGS sequence"/>
</dbReference>
<dbReference type="GeneID" id="26901429"/>
<dbReference type="OMA" id="NADAMLW"/>
<dbReference type="RefSeq" id="XP_015663047.1">
    <property type="nucleotide sequence ID" value="XM_015797527.1"/>
</dbReference>
<dbReference type="EMBL" id="LGTL01000002">
    <property type="protein sequence ID" value="KPA84608.1"/>
    <property type="molecule type" value="Genomic_DNA"/>
</dbReference>
<name>A0A0N0DYV9_LEPPY</name>
<accession>A0A0N0DYV9</accession>
<proteinExistence type="predicted"/>
<dbReference type="OrthoDB" id="260006at2759"/>